<keyword evidence="1" id="KW-0732">Signal</keyword>
<dbReference type="EMBL" id="JAFLQW010000411">
    <property type="protein sequence ID" value="MBO0350463.1"/>
    <property type="molecule type" value="Genomic_DNA"/>
</dbReference>
<protein>
    <recommendedName>
        <fullName evidence="4">Heparinase</fullName>
    </recommendedName>
</protein>
<evidence type="ECO:0008006" key="4">
    <source>
        <dbReference type="Google" id="ProtNLM"/>
    </source>
</evidence>
<gene>
    <name evidence="2" type="ORF">J0895_15445</name>
</gene>
<reference evidence="2 3" key="1">
    <citation type="submission" date="2021-03" db="EMBL/GenBank/DDBJ databases">
        <title>Metabolic Capacity of the Antarctic Cyanobacterium Phormidium pseudopriestleyi that Sustains Oxygenic Photosynthesis in the Presence of Hydrogen Sulfide.</title>
        <authorList>
            <person name="Lumian J.E."/>
            <person name="Jungblut A.D."/>
            <person name="Dillon M.L."/>
            <person name="Hawes I."/>
            <person name="Doran P.T."/>
            <person name="Mackey T.J."/>
            <person name="Dick G.J."/>
            <person name="Grettenberger C.L."/>
            <person name="Sumner D.Y."/>
        </authorList>
    </citation>
    <scope>NUCLEOTIDE SEQUENCE [LARGE SCALE GENOMIC DNA]</scope>
    <source>
        <strain evidence="2 3">FRX01</strain>
    </source>
</reference>
<name>A0ABS3FTL4_9CYAN</name>
<organism evidence="2 3">
    <name type="scientific">Phormidium pseudopriestleyi FRX01</name>
    <dbReference type="NCBI Taxonomy" id="1759528"/>
    <lineage>
        <taxon>Bacteria</taxon>
        <taxon>Bacillati</taxon>
        <taxon>Cyanobacteriota</taxon>
        <taxon>Cyanophyceae</taxon>
        <taxon>Oscillatoriophycideae</taxon>
        <taxon>Oscillatoriales</taxon>
        <taxon>Oscillatoriaceae</taxon>
        <taxon>Phormidium</taxon>
    </lineage>
</organism>
<proteinExistence type="predicted"/>
<feature type="chain" id="PRO_5046584819" description="Heparinase" evidence="1">
    <location>
        <begin position="19"/>
        <end position="640"/>
    </location>
</feature>
<accession>A0ABS3FTL4</accession>
<evidence type="ECO:0000256" key="1">
    <source>
        <dbReference type="SAM" id="SignalP"/>
    </source>
</evidence>
<evidence type="ECO:0000313" key="3">
    <source>
        <dbReference type="Proteomes" id="UP000664844"/>
    </source>
</evidence>
<dbReference type="RefSeq" id="WP_207088940.1">
    <property type="nucleotide sequence ID" value="NZ_JAFLQW010000411.1"/>
</dbReference>
<sequence>MRYWVVNLFLAIALNACATFPLKNPTLESGVHLTQWTKAQKEELRQRSTQTQRLAPHSSLDTTEVEFQRRSLLIRQRIARQNLEERDRWWRRNDIPDPHKYLLPIILARLSLPEDYDPQPNWDMLLKLEKERPDLYHFRSMLDVRIFFLYRDQLPDPVKASYQSMLARPRVEEWSEGGTENHGFMQRVSGLALMDGSGFPVGLPHVAETNEAWLRSQLDKFLTIGQGEFHSSTYYGYSIAGLLNLYDFAETPELRELATALLDWYATNMALRLSWGTSGGAESRGFDRNTWNNGLSAVAWVWWGTPNRTNDQAIAEGMQLNYARLALAPSLSSYRPPEHLRAIAHKQVPLTFSVQASHPAYYSHHADNHLWETFYVTPDYTVGTLLEGSRDSQVEGTIRAQYATYKLVIRDPNGVNNPVVSLGGTYHSPMATGKTPGDQYLQERSAVIYQQILTKSDVEAGVPAQSHLVLPMGYGEPRRHEDWYIWRIQETWLVAQVWGDEIALKIPVSEKNAAYQALAAIGSKTAWIVDVARVAEYPTFDSLIRALKRTEVRDAAWETEGSLEYKSLVGDQLTMTYKPQGAIAIATINGKPRQLENWPVLESPYVRQPLNSGFLEVKEPQLGIWRLRTTPTGPQWEAKP</sequence>
<feature type="signal peptide" evidence="1">
    <location>
        <begin position="1"/>
        <end position="18"/>
    </location>
</feature>
<dbReference type="Proteomes" id="UP000664844">
    <property type="component" value="Unassembled WGS sequence"/>
</dbReference>
<evidence type="ECO:0000313" key="2">
    <source>
        <dbReference type="EMBL" id="MBO0350463.1"/>
    </source>
</evidence>
<comment type="caution">
    <text evidence="2">The sequence shown here is derived from an EMBL/GenBank/DDBJ whole genome shotgun (WGS) entry which is preliminary data.</text>
</comment>
<keyword evidence="3" id="KW-1185">Reference proteome</keyword>